<evidence type="ECO:0000313" key="1">
    <source>
        <dbReference type="EMBL" id="GIX87915.1"/>
    </source>
</evidence>
<dbReference type="AlphaFoldDB" id="A0AAV4NUD8"/>
<proteinExistence type="predicted"/>
<name>A0AAV4NUD8_9ARAC</name>
<organism evidence="1 2">
    <name type="scientific">Caerostris darwini</name>
    <dbReference type="NCBI Taxonomy" id="1538125"/>
    <lineage>
        <taxon>Eukaryota</taxon>
        <taxon>Metazoa</taxon>
        <taxon>Ecdysozoa</taxon>
        <taxon>Arthropoda</taxon>
        <taxon>Chelicerata</taxon>
        <taxon>Arachnida</taxon>
        <taxon>Araneae</taxon>
        <taxon>Araneomorphae</taxon>
        <taxon>Entelegynae</taxon>
        <taxon>Araneoidea</taxon>
        <taxon>Araneidae</taxon>
        <taxon>Caerostris</taxon>
    </lineage>
</organism>
<evidence type="ECO:0000313" key="2">
    <source>
        <dbReference type="Proteomes" id="UP001054837"/>
    </source>
</evidence>
<comment type="caution">
    <text evidence="1">The sequence shown here is derived from an EMBL/GenBank/DDBJ whole genome shotgun (WGS) entry which is preliminary data.</text>
</comment>
<protein>
    <submittedName>
        <fullName evidence="1">Uncharacterized protein</fullName>
    </submittedName>
</protein>
<dbReference type="EMBL" id="BPLQ01002032">
    <property type="protein sequence ID" value="GIX87915.1"/>
    <property type="molecule type" value="Genomic_DNA"/>
</dbReference>
<reference evidence="1 2" key="1">
    <citation type="submission" date="2021-06" db="EMBL/GenBank/DDBJ databases">
        <title>Caerostris darwini draft genome.</title>
        <authorList>
            <person name="Kono N."/>
            <person name="Arakawa K."/>
        </authorList>
    </citation>
    <scope>NUCLEOTIDE SEQUENCE [LARGE SCALE GENOMIC DNA]</scope>
</reference>
<keyword evidence="2" id="KW-1185">Reference proteome</keyword>
<gene>
    <name evidence="1" type="ORF">CDAR_437491</name>
</gene>
<sequence>MHATYIVAWFKKVEEFELGREGNGRQVRLGKNYHLLRGEGGMSHLPRDAKKTKAKSLSRKNRHGAVILMNGRCPVVFWEDHPVSGTVTDNAHS</sequence>
<accession>A0AAV4NUD8</accession>
<dbReference type="Proteomes" id="UP001054837">
    <property type="component" value="Unassembled WGS sequence"/>
</dbReference>